<dbReference type="AlphaFoldDB" id="A0A7X1G1V1"/>
<keyword evidence="6" id="KW-0969">Cilium</keyword>
<name>A0A7X1G1V1_9SPHN</name>
<gene>
    <name evidence="6" type="ORF">H7F53_15000</name>
</gene>
<protein>
    <recommendedName>
        <fullName evidence="2">Basal-body rod modification protein FlgD</fullName>
    </recommendedName>
</protein>
<comment type="similarity">
    <text evidence="1">Belongs to the FlgD family.</text>
</comment>
<reference evidence="6 7" key="1">
    <citation type="submission" date="2020-08" db="EMBL/GenBank/DDBJ databases">
        <title>The genome sequence of type strain Novosphingobium piscinae KCTC 42194.</title>
        <authorList>
            <person name="Liu Y."/>
        </authorList>
    </citation>
    <scope>NUCLEOTIDE SEQUENCE [LARGE SCALE GENOMIC DNA]</scope>
    <source>
        <strain evidence="6 7">KCTC 42194</strain>
    </source>
</reference>
<dbReference type="Pfam" id="PF03963">
    <property type="entry name" value="FlgD"/>
    <property type="match status" value="1"/>
</dbReference>
<evidence type="ECO:0000313" key="7">
    <source>
        <dbReference type="Proteomes" id="UP000551327"/>
    </source>
</evidence>
<evidence type="ECO:0000256" key="5">
    <source>
        <dbReference type="SAM" id="MobiDB-lite"/>
    </source>
</evidence>
<sequence length="110" mass="11313">MTTVTSTGSTAAAATTSTATTTKAKSGFGAMGTADFIKLMTTQMRQQDPFNPMDNKDMLAQMAQFSSLSATTDMSTTLKEIATKLDAVLTAQQAAQATAATTADTTAKTA</sequence>
<dbReference type="Proteomes" id="UP000551327">
    <property type="component" value="Unassembled WGS sequence"/>
</dbReference>
<evidence type="ECO:0000313" key="6">
    <source>
        <dbReference type="EMBL" id="MBC2670457.1"/>
    </source>
</evidence>
<proteinExistence type="inferred from homology"/>
<keyword evidence="6" id="KW-0282">Flagellum</keyword>
<comment type="caution">
    <text evidence="6">The sequence shown here is derived from an EMBL/GenBank/DDBJ whole genome shotgun (WGS) entry which is preliminary data.</text>
</comment>
<comment type="function">
    <text evidence="4">Required for flagellar hook formation. May act as a scaffolding protein.</text>
</comment>
<evidence type="ECO:0000256" key="3">
    <source>
        <dbReference type="ARBA" id="ARBA00022795"/>
    </source>
</evidence>
<keyword evidence="6" id="KW-0966">Cell projection</keyword>
<keyword evidence="7" id="KW-1185">Reference proteome</keyword>
<evidence type="ECO:0000256" key="4">
    <source>
        <dbReference type="ARBA" id="ARBA00024746"/>
    </source>
</evidence>
<accession>A0A7X1G1V1</accession>
<dbReference type="EMBL" id="JACLAX010000020">
    <property type="protein sequence ID" value="MBC2670457.1"/>
    <property type="molecule type" value="Genomic_DNA"/>
</dbReference>
<feature type="region of interest" description="Disordered" evidence="5">
    <location>
        <begin position="1"/>
        <end position="23"/>
    </location>
</feature>
<evidence type="ECO:0000256" key="2">
    <source>
        <dbReference type="ARBA" id="ARBA00016013"/>
    </source>
</evidence>
<dbReference type="InterPro" id="IPR005648">
    <property type="entry name" value="FlgD"/>
</dbReference>
<organism evidence="6 7">
    <name type="scientific">Novosphingobium piscinae</name>
    <dbReference type="NCBI Taxonomy" id="1507448"/>
    <lineage>
        <taxon>Bacteria</taxon>
        <taxon>Pseudomonadati</taxon>
        <taxon>Pseudomonadota</taxon>
        <taxon>Alphaproteobacteria</taxon>
        <taxon>Sphingomonadales</taxon>
        <taxon>Sphingomonadaceae</taxon>
        <taxon>Novosphingobium</taxon>
    </lineage>
</organism>
<dbReference type="GO" id="GO:0044781">
    <property type="term" value="P:bacterial-type flagellum organization"/>
    <property type="evidence" value="ECO:0007669"/>
    <property type="project" value="UniProtKB-KW"/>
</dbReference>
<keyword evidence="3" id="KW-1005">Bacterial flagellum biogenesis</keyword>
<dbReference type="RefSeq" id="WP_185680319.1">
    <property type="nucleotide sequence ID" value="NZ_JACLAX010000020.1"/>
</dbReference>
<evidence type="ECO:0000256" key="1">
    <source>
        <dbReference type="ARBA" id="ARBA00010577"/>
    </source>
</evidence>